<dbReference type="AlphaFoldDB" id="A0A1X2IV41"/>
<gene>
    <name evidence="1" type="ORF">BCR42DRAFT_406674</name>
</gene>
<evidence type="ECO:0000313" key="1">
    <source>
        <dbReference type="EMBL" id="ORZ22633.1"/>
    </source>
</evidence>
<organism evidence="1 2">
    <name type="scientific">Absidia repens</name>
    <dbReference type="NCBI Taxonomy" id="90262"/>
    <lineage>
        <taxon>Eukaryota</taxon>
        <taxon>Fungi</taxon>
        <taxon>Fungi incertae sedis</taxon>
        <taxon>Mucoromycota</taxon>
        <taxon>Mucoromycotina</taxon>
        <taxon>Mucoromycetes</taxon>
        <taxon>Mucorales</taxon>
        <taxon>Cunninghamellaceae</taxon>
        <taxon>Absidia</taxon>
    </lineage>
</organism>
<evidence type="ECO:0000313" key="2">
    <source>
        <dbReference type="Proteomes" id="UP000193560"/>
    </source>
</evidence>
<name>A0A1X2IV41_9FUNG</name>
<accession>A0A1X2IV41</accession>
<protein>
    <submittedName>
        <fullName evidence="1">Uncharacterized protein</fullName>
    </submittedName>
</protein>
<proteinExistence type="predicted"/>
<dbReference type="EMBL" id="MCGE01000004">
    <property type="protein sequence ID" value="ORZ22633.1"/>
    <property type="molecule type" value="Genomic_DNA"/>
</dbReference>
<sequence length="56" mass="6456">MLSSYPCCYTSLSLTVRCMTYCTVYLDETDLGCSKDTLTSMRLKSYLSFLTRGLYR</sequence>
<dbReference type="Proteomes" id="UP000193560">
    <property type="component" value="Unassembled WGS sequence"/>
</dbReference>
<reference evidence="1 2" key="1">
    <citation type="submission" date="2016-07" db="EMBL/GenBank/DDBJ databases">
        <title>Pervasive Adenine N6-methylation of Active Genes in Fungi.</title>
        <authorList>
            <consortium name="DOE Joint Genome Institute"/>
            <person name="Mondo S.J."/>
            <person name="Dannebaum R.O."/>
            <person name="Kuo R.C."/>
            <person name="Labutti K."/>
            <person name="Haridas S."/>
            <person name="Kuo A."/>
            <person name="Salamov A."/>
            <person name="Ahrendt S.R."/>
            <person name="Lipzen A."/>
            <person name="Sullivan W."/>
            <person name="Andreopoulos W.B."/>
            <person name="Clum A."/>
            <person name="Lindquist E."/>
            <person name="Daum C."/>
            <person name="Ramamoorthy G.K."/>
            <person name="Gryganskyi A."/>
            <person name="Culley D."/>
            <person name="Magnuson J.K."/>
            <person name="James T.Y."/>
            <person name="O'Malley M.A."/>
            <person name="Stajich J.E."/>
            <person name="Spatafora J.W."/>
            <person name="Visel A."/>
            <person name="Grigoriev I.V."/>
        </authorList>
    </citation>
    <scope>NUCLEOTIDE SEQUENCE [LARGE SCALE GENOMIC DNA]</scope>
    <source>
        <strain evidence="1 2">NRRL 1336</strain>
    </source>
</reference>
<comment type="caution">
    <text evidence="1">The sequence shown here is derived from an EMBL/GenBank/DDBJ whole genome shotgun (WGS) entry which is preliminary data.</text>
</comment>
<keyword evidence="2" id="KW-1185">Reference proteome</keyword>